<organism evidence="1 2">
    <name type="scientific">Acinetobacter corruptisaponis</name>
    <dbReference type="NCBI Taxonomy" id="3045147"/>
    <lineage>
        <taxon>Bacteria</taxon>
        <taxon>Pseudomonadati</taxon>
        <taxon>Pseudomonadota</taxon>
        <taxon>Gammaproteobacteria</taxon>
        <taxon>Moraxellales</taxon>
        <taxon>Moraxellaceae</taxon>
        <taxon>Acinetobacter</taxon>
    </lineage>
</organism>
<proteinExistence type="predicted"/>
<evidence type="ECO:0000313" key="2">
    <source>
        <dbReference type="Proteomes" id="UP001229836"/>
    </source>
</evidence>
<keyword evidence="2" id="KW-1185">Reference proteome</keyword>
<dbReference type="EMBL" id="CP125669">
    <property type="protein sequence ID" value="WHP07698.1"/>
    <property type="molecule type" value="Genomic_DNA"/>
</dbReference>
<accession>A0ABY8S9A4</accession>
<dbReference type="Pfam" id="PF11112">
    <property type="entry name" value="PyocinActivator"/>
    <property type="match status" value="1"/>
</dbReference>
<protein>
    <submittedName>
        <fullName evidence="1">Pyocin activator PrtN family protein</fullName>
    </submittedName>
</protein>
<evidence type="ECO:0000313" key="1">
    <source>
        <dbReference type="EMBL" id="WHP07698.1"/>
    </source>
</evidence>
<gene>
    <name evidence="1" type="ORF">QLH32_16090</name>
</gene>
<dbReference type="InterPro" id="IPR020518">
    <property type="entry name" value="Tscrpt_reg_PrtN"/>
</dbReference>
<sequence length="95" mass="11393">MNELNTIDYLFLKFRSVYIKLEDVCKEYYPHLCKEKVLEKARQHKFPFVCFRIDDSQKAPFFVRIEELASVLDEIYAQNYRGFQTSMQKAIQATI</sequence>
<reference evidence="1 2" key="1">
    <citation type="submission" date="2023-05" db="EMBL/GenBank/DDBJ databases">
        <title>The complete genome of Acinetobacter sp. nov KCTC 92772.</title>
        <authorList>
            <person name="Zhou G."/>
        </authorList>
    </citation>
    <scope>NUCLEOTIDE SEQUENCE [LARGE SCALE GENOMIC DNA]</scope>
    <source>
        <strain evidence="1 2">KCTC 92772</strain>
    </source>
</reference>
<dbReference type="Proteomes" id="UP001229836">
    <property type="component" value="Chromosome"/>
</dbReference>
<name>A0ABY8S9A4_9GAMM</name>